<dbReference type="Proteomes" id="UP000184301">
    <property type="component" value="Unassembled WGS sequence"/>
</dbReference>
<dbReference type="AlphaFoldDB" id="A0A1M6MVK7"/>
<accession>A0A1M6MVK7</accession>
<dbReference type="STRING" id="1121950.SAMN02745243_01613"/>
<organism evidence="1 2">
    <name type="scientific">Hespellia stercorisuis DSM 15480</name>
    <dbReference type="NCBI Taxonomy" id="1121950"/>
    <lineage>
        <taxon>Bacteria</taxon>
        <taxon>Bacillati</taxon>
        <taxon>Bacillota</taxon>
        <taxon>Clostridia</taxon>
        <taxon>Lachnospirales</taxon>
        <taxon>Lachnospiraceae</taxon>
        <taxon>Hespellia</taxon>
    </lineage>
</organism>
<evidence type="ECO:0000313" key="1">
    <source>
        <dbReference type="EMBL" id="SHJ87419.1"/>
    </source>
</evidence>
<dbReference type="OrthoDB" id="2085946at2"/>
<protein>
    <submittedName>
        <fullName evidence="1">Uncharacterized protein</fullName>
    </submittedName>
</protein>
<sequence length="115" mass="12282">MIQKPRDTAEYLVGSCANCGMMNIVPRHKGDGCTCADCGSGPLIPLGYGILQGDRVTTMHVGVDVDTSQLDKVGELVEKIADHVDRITDRVAGLKEEVSRLDGADIHGSTRSETI</sequence>
<evidence type="ECO:0000313" key="2">
    <source>
        <dbReference type="Proteomes" id="UP000184301"/>
    </source>
</evidence>
<reference evidence="1 2" key="1">
    <citation type="submission" date="2016-11" db="EMBL/GenBank/DDBJ databases">
        <authorList>
            <person name="Jaros S."/>
            <person name="Januszkiewicz K."/>
            <person name="Wedrychowicz H."/>
        </authorList>
    </citation>
    <scope>NUCLEOTIDE SEQUENCE [LARGE SCALE GENOMIC DNA]</scope>
    <source>
        <strain evidence="1 2">DSM 15480</strain>
    </source>
</reference>
<keyword evidence="2" id="KW-1185">Reference proteome</keyword>
<dbReference type="RefSeq" id="WP_073108131.1">
    <property type="nucleotide sequence ID" value="NZ_FQZY01000020.1"/>
</dbReference>
<gene>
    <name evidence="1" type="ORF">SAMN02745243_01613</name>
</gene>
<name>A0A1M6MVK7_9FIRM</name>
<proteinExistence type="predicted"/>
<dbReference type="EMBL" id="FQZY01000020">
    <property type="protein sequence ID" value="SHJ87419.1"/>
    <property type="molecule type" value="Genomic_DNA"/>
</dbReference>